<dbReference type="InterPro" id="IPR005052">
    <property type="entry name" value="Lectin_leg"/>
</dbReference>
<dbReference type="PANTHER" id="PTHR12223">
    <property type="entry name" value="VESICULAR MANNOSE-BINDING LECTIN"/>
    <property type="match status" value="1"/>
</dbReference>
<sequence>MRVSKILGTIGAAIGAVQAQDVPDKSSSLPVQFNGPVGDFDYDGATVFSDNKVTLTPLDKGNQHGALWSKYKNPFNEWTFEVSVSVSGPSSPGGGLALWYAGNPNQAGPVHGSRDYWDGLGLFLDSENGEGTLRGHLNDGSIGYKNFKNPAEKAFSLCKINYRNTGAEFSLRIGYGQGSVVVDVNGQKCFETDAVTLPKDLFFGVSAASTANPDSFVIHKFNVYPRLIDALSIHRPGAKQQQQQQQPPQQQQQQQQQPIQQQPRDSNNAPQLDAVLQKLDQTNQRLDRVDGSIKGLGNVQQQLSGLEARIDRIEGMFKDVNNKLGTDPHKQHLTQEMQSLRNQIDQISHTVSEHTSSLLGTLPETVNQAITNGGPSIWIVFVLFIVVQGVLIVAYNIYKTRRSYHAKIL</sequence>
<feature type="transmembrane region" description="Helical" evidence="8">
    <location>
        <begin position="377"/>
        <end position="398"/>
    </location>
</feature>
<evidence type="ECO:0000256" key="7">
    <source>
        <dbReference type="SAM" id="MobiDB-lite"/>
    </source>
</evidence>
<keyword evidence="6" id="KW-0175">Coiled coil</keyword>
<dbReference type="GO" id="GO:0005793">
    <property type="term" value="C:endoplasmic reticulum-Golgi intermediate compartment"/>
    <property type="evidence" value="ECO:0007669"/>
    <property type="project" value="TreeGrafter"/>
</dbReference>
<dbReference type="PROSITE" id="PS51328">
    <property type="entry name" value="L_LECTIN_LIKE"/>
    <property type="match status" value="1"/>
</dbReference>
<dbReference type="GO" id="GO:0000139">
    <property type="term" value="C:Golgi membrane"/>
    <property type="evidence" value="ECO:0007669"/>
    <property type="project" value="TreeGrafter"/>
</dbReference>
<dbReference type="AlphaFoldDB" id="A0A642V3L6"/>
<proteinExistence type="predicted"/>
<dbReference type="GO" id="GO:0005537">
    <property type="term" value="F:D-mannose binding"/>
    <property type="evidence" value="ECO:0007669"/>
    <property type="project" value="TreeGrafter"/>
</dbReference>
<evidence type="ECO:0000256" key="9">
    <source>
        <dbReference type="SAM" id="SignalP"/>
    </source>
</evidence>
<organism evidence="11 12">
    <name type="scientific">Trichomonascus ciferrii</name>
    <dbReference type="NCBI Taxonomy" id="44093"/>
    <lineage>
        <taxon>Eukaryota</taxon>
        <taxon>Fungi</taxon>
        <taxon>Dikarya</taxon>
        <taxon>Ascomycota</taxon>
        <taxon>Saccharomycotina</taxon>
        <taxon>Dipodascomycetes</taxon>
        <taxon>Dipodascales</taxon>
        <taxon>Trichomonascaceae</taxon>
        <taxon>Trichomonascus</taxon>
        <taxon>Trichomonascus ciferrii complex</taxon>
    </lineage>
</organism>
<keyword evidence="5 8" id="KW-0472">Membrane</keyword>
<evidence type="ECO:0000256" key="8">
    <source>
        <dbReference type="SAM" id="Phobius"/>
    </source>
</evidence>
<dbReference type="GO" id="GO:0005789">
    <property type="term" value="C:endoplasmic reticulum membrane"/>
    <property type="evidence" value="ECO:0007669"/>
    <property type="project" value="TreeGrafter"/>
</dbReference>
<dbReference type="Gene3D" id="2.60.120.200">
    <property type="match status" value="1"/>
</dbReference>
<feature type="coiled-coil region" evidence="6">
    <location>
        <begin position="296"/>
        <end position="350"/>
    </location>
</feature>
<gene>
    <name evidence="11" type="ORF">TRICI_003485</name>
</gene>
<evidence type="ECO:0000256" key="3">
    <source>
        <dbReference type="ARBA" id="ARBA00022729"/>
    </source>
</evidence>
<dbReference type="Pfam" id="PF03388">
    <property type="entry name" value="Lectin_leg-like"/>
    <property type="match status" value="1"/>
</dbReference>
<name>A0A642V3L6_9ASCO</name>
<dbReference type="Proteomes" id="UP000761534">
    <property type="component" value="Unassembled WGS sequence"/>
</dbReference>
<dbReference type="VEuPathDB" id="FungiDB:TRICI_003485"/>
<evidence type="ECO:0000313" key="12">
    <source>
        <dbReference type="Proteomes" id="UP000761534"/>
    </source>
</evidence>
<feature type="chain" id="PRO_5025053988" description="L-type lectin-like domain-containing protein" evidence="9">
    <location>
        <begin position="20"/>
        <end position="409"/>
    </location>
</feature>
<evidence type="ECO:0000256" key="1">
    <source>
        <dbReference type="ARBA" id="ARBA00004479"/>
    </source>
</evidence>
<comment type="subcellular location">
    <subcellularLocation>
        <location evidence="1">Membrane</location>
        <topology evidence="1">Single-pass type I membrane protein</topology>
    </subcellularLocation>
</comment>
<dbReference type="SUPFAM" id="SSF49899">
    <property type="entry name" value="Concanavalin A-like lectins/glucanases"/>
    <property type="match status" value="1"/>
</dbReference>
<accession>A0A642V3L6</accession>
<dbReference type="OrthoDB" id="10265193at2759"/>
<evidence type="ECO:0000259" key="10">
    <source>
        <dbReference type="PROSITE" id="PS51328"/>
    </source>
</evidence>
<feature type="signal peptide" evidence="9">
    <location>
        <begin position="1"/>
        <end position="19"/>
    </location>
</feature>
<protein>
    <recommendedName>
        <fullName evidence="10">L-type lectin-like domain-containing protein</fullName>
    </recommendedName>
</protein>
<evidence type="ECO:0000313" key="11">
    <source>
        <dbReference type="EMBL" id="KAA8912368.1"/>
    </source>
</evidence>
<keyword evidence="4 8" id="KW-1133">Transmembrane helix</keyword>
<dbReference type="GO" id="GO:0006888">
    <property type="term" value="P:endoplasmic reticulum to Golgi vesicle-mediated transport"/>
    <property type="evidence" value="ECO:0007669"/>
    <property type="project" value="TreeGrafter"/>
</dbReference>
<dbReference type="PANTHER" id="PTHR12223:SF28">
    <property type="entry name" value="LECTIN, MANNOSE BINDING 1 LIKE"/>
    <property type="match status" value="1"/>
</dbReference>
<dbReference type="EMBL" id="SWFS01000256">
    <property type="protein sequence ID" value="KAA8912368.1"/>
    <property type="molecule type" value="Genomic_DNA"/>
</dbReference>
<evidence type="ECO:0000256" key="5">
    <source>
        <dbReference type="ARBA" id="ARBA00023136"/>
    </source>
</evidence>
<feature type="compositionally biased region" description="Low complexity" evidence="7">
    <location>
        <begin position="240"/>
        <end position="263"/>
    </location>
</feature>
<feature type="domain" description="L-type lectin-like" evidence="10">
    <location>
        <begin position="19"/>
        <end position="226"/>
    </location>
</feature>
<evidence type="ECO:0000256" key="4">
    <source>
        <dbReference type="ARBA" id="ARBA00022989"/>
    </source>
</evidence>
<dbReference type="InterPro" id="IPR051136">
    <property type="entry name" value="Intracellular_Lectin-GPT"/>
</dbReference>
<comment type="caution">
    <text evidence="11">The sequence shown here is derived from an EMBL/GenBank/DDBJ whole genome shotgun (WGS) entry which is preliminary data.</text>
</comment>
<dbReference type="GO" id="GO:0030134">
    <property type="term" value="C:COPII-coated ER to Golgi transport vesicle"/>
    <property type="evidence" value="ECO:0007669"/>
    <property type="project" value="TreeGrafter"/>
</dbReference>
<keyword evidence="2 8" id="KW-0812">Transmembrane</keyword>
<dbReference type="CDD" id="cd07308">
    <property type="entry name" value="lectin_leg-like"/>
    <property type="match status" value="1"/>
</dbReference>
<feature type="region of interest" description="Disordered" evidence="7">
    <location>
        <begin position="235"/>
        <end position="268"/>
    </location>
</feature>
<evidence type="ECO:0000256" key="6">
    <source>
        <dbReference type="SAM" id="Coils"/>
    </source>
</evidence>
<evidence type="ECO:0000256" key="2">
    <source>
        <dbReference type="ARBA" id="ARBA00022692"/>
    </source>
</evidence>
<reference evidence="11" key="1">
    <citation type="journal article" date="2019" name="G3 (Bethesda)">
        <title>Genome Assemblies of Two Rare Opportunistic Yeast Pathogens: Diutina rugosa (syn. Candida rugosa) and Trichomonascus ciferrii (syn. Candida ciferrii).</title>
        <authorList>
            <person name="Mixao V."/>
            <person name="Saus E."/>
            <person name="Hansen A.P."/>
            <person name="Lass-Florl C."/>
            <person name="Gabaldon T."/>
        </authorList>
    </citation>
    <scope>NUCLEOTIDE SEQUENCE</scope>
    <source>
        <strain evidence="11">CBS 4856</strain>
    </source>
</reference>
<keyword evidence="12" id="KW-1185">Reference proteome</keyword>
<dbReference type="InterPro" id="IPR013320">
    <property type="entry name" value="ConA-like_dom_sf"/>
</dbReference>
<keyword evidence="3 9" id="KW-0732">Signal</keyword>